<organism evidence="2 3">
    <name type="scientific">Anopheles farauti</name>
    <dbReference type="NCBI Taxonomy" id="69004"/>
    <lineage>
        <taxon>Eukaryota</taxon>
        <taxon>Metazoa</taxon>
        <taxon>Ecdysozoa</taxon>
        <taxon>Arthropoda</taxon>
        <taxon>Hexapoda</taxon>
        <taxon>Insecta</taxon>
        <taxon>Pterygota</taxon>
        <taxon>Neoptera</taxon>
        <taxon>Endopterygota</taxon>
        <taxon>Diptera</taxon>
        <taxon>Nematocera</taxon>
        <taxon>Culicoidea</taxon>
        <taxon>Culicidae</taxon>
        <taxon>Anophelinae</taxon>
        <taxon>Anopheles</taxon>
    </lineage>
</organism>
<dbReference type="EMBL" id="AXCN02001258">
    <property type="status" value="NOT_ANNOTATED_CDS"/>
    <property type="molecule type" value="Genomic_DNA"/>
</dbReference>
<feature type="compositionally biased region" description="Polar residues" evidence="1">
    <location>
        <begin position="123"/>
        <end position="137"/>
    </location>
</feature>
<dbReference type="EMBL" id="AXCN02001257">
    <property type="status" value="NOT_ANNOTATED_CDS"/>
    <property type="molecule type" value="Genomic_DNA"/>
</dbReference>
<dbReference type="AlphaFoldDB" id="A0A182QPJ6"/>
<evidence type="ECO:0000313" key="3">
    <source>
        <dbReference type="Proteomes" id="UP000075886"/>
    </source>
</evidence>
<evidence type="ECO:0000256" key="1">
    <source>
        <dbReference type="SAM" id="MobiDB-lite"/>
    </source>
</evidence>
<sequence>MSRICGSPAGTSTTFIVRVAIFVWNDGAASVISQLYLPLLCGSRFTNTRSHSHTSVALVPTSTANGTCMWTLSRPSTLRDTVGRRKEGVLDTFHNTKPNTRVALGTTPRNATERMLPGDKRNPSGTRAASSGQNKSNRACEAKNKHATANRRRTTHVNRGFPQQRPSWANVGHRLDRRGVRVAPEPASWCDLAATERMRPGHPHETVPRWAVWRENCMAPCSQRLPDLESGDVPLHPDLVPTGMGSWSRERTGSGRQLESRNRYRAAIPDLLIHKFPLAPVAPAIGRHCSHMAGCVYFLLKPDVYGKRLSTVQPHTDDKSAAIKPRVHGAGAEMSGALMGSRQDPADSERLPPGRVPVKPKSGD</sequence>
<name>A0A182QPJ6_9DIPT</name>
<reference evidence="3" key="1">
    <citation type="submission" date="2014-01" db="EMBL/GenBank/DDBJ databases">
        <title>The Genome Sequence of Anopheles farauti FAR1 (V2).</title>
        <authorList>
            <consortium name="The Broad Institute Genomics Platform"/>
            <person name="Neafsey D.E."/>
            <person name="Besansky N."/>
            <person name="Howell P."/>
            <person name="Walton C."/>
            <person name="Young S.K."/>
            <person name="Zeng Q."/>
            <person name="Gargeya S."/>
            <person name="Fitzgerald M."/>
            <person name="Haas B."/>
            <person name="Abouelleil A."/>
            <person name="Allen A.W."/>
            <person name="Alvarado L."/>
            <person name="Arachchi H.M."/>
            <person name="Berlin A.M."/>
            <person name="Chapman S.B."/>
            <person name="Gainer-Dewar J."/>
            <person name="Goldberg J."/>
            <person name="Griggs A."/>
            <person name="Gujja S."/>
            <person name="Hansen M."/>
            <person name="Howarth C."/>
            <person name="Imamovic A."/>
            <person name="Ireland A."/>
            <person name="Larimer J."/>
            <person name="McCowan C."/>
            <person name="Murphy C."/>
            <person name="Pearson M."/>
            <person name="Poon T.W."/>
            <person name="Priest M."/>
            <person name="Roberts A."/>
            <person name="Saif S."/>
            <person name="Shea T."/>
            <person name="Sisk P."/>
            <person name="Sykes S."/>
            <person name="Wortman J."/>
            <person name="Nusbaum C."/>
            <person name="Birren B."/>
        </authorList>
    </citation>
    <scope>NUCLEOTIDE SEQUENCE [LARGE SCALE GENOMIC DNA]</scope>
    <source>
        <strain evidence="3">FAR1</strain>
    </source>
</reference>
<feature type="compositionally biased region" description="Basic residues" evidence="1">
    <location>
        <begin position="145"/>
        <end position="156"/>
    </location>
</feature>
<dbReference type="EnsemblMetazoa" id="AFAF014304-RA">
    <property type="protein sequence ID" value="AFAF014304-PA"/>
    <property type="gene ID" value="AFAF014304"/>
</dbReference>
<proteinExistence type="predicted"/>
<dbReference type="EMBL" id="AXCN02001259">
    <property type="status" value="NOT_ANNOTATED_CDS"/>
    <property type="molecule type" value="Genomic_DNA"/>
</dbReference>
<feature type="region of interest" description="Disordered" evidence="1">
    <location>
        <begin position="240"/>
        <end position="261"/>
    </location>
</feature>
<dbReference type="VEuPathDB" id="VectorBase:AFAF014304"/>
<keyword evidence="3" id="KW-1185">Reference proteome</keyword>
<reference evidence="2" key="2">
    <citation type="submission" date="2020-05" db="UniProtKB">
        <authorList>
            <consortium name="EnsemblMetazoa"/>
        </authorList>
    </citation>
    <scope>IDENTIFICATION</scope>
    <source>
        <strain evidence="2">FAR1</strain>
    </source>
</reference>
<accession>A0A182QPJ6</accession>
<protein>
    <submittedName>
        <fullName evidence="2">Uncharacterized protein</fullName>
    </submittedName>
</protein>
<feature type="region of interest" description="Disordered" evidence="1">
    <location>
        <begin position="311"/>
        <end position="364"/>
    </location>
</feature>
<feature type="compositionally biased region" description="Basic and acidic residues" evidence="1">
    <location>
        <begin position="248"/>
        <end position="261"/>
    </location>
</feature>
<dbReference type="Proteomes" id="UP000075886">
    <property type="component" value="Unassembled WGS sequence"/>
</dbReference>
<evidence type="ECO:0000313" key="2">
    <source>
        <dbReference type="EnsemblMetazoa" id="AFAF014304-PA"/>
    </source>
</evidence>
<feature type="region of interest" description="Disordered" evidence="1">
    <location>
        <begin position="98"/>
        <end position="167"/>
    </location>
</feature>